<protein>
    <submittedName>
        <fullName evidence="8">GMC family oxidoreductase</fullName>
    </submittedName>
</protein>
<accession>A0ABV1SJ62</accession>
<proteinExistence type="inferred from homology"/>
<dbReference type="InterPro" id="IPR036188">
    <property type="entry name" value="FAD/NAD-bd_sf"/>
</dbReference>
<dbReference type="PANTHER" id="PTHR42784:SF1">
    <property type="entry name" value="PYRANOSE 2-OXIDASE"/>
    <property type="match status" value="1"/>
</dbReference>
<dbReference type="SUPFAM" id="SSF51905">
    <property type="entry name" value="FAD/NAD(P)-binding domain"/>
    <property type="match status" value="1"/>
</dbReference>
<keyword evidence="4" id="KW-0274">FAD</keyword>
<keyword evidence="9" id="KW-1185">Reference proteome</keyword>
<dbReference type="InterPro" id="IPR051473">
    <property type="entry name" value="P2Ox-like"/>
</dbReference>
<gene>
    <name evidence="8" type="ORF">VSX56_14255</name>
</gene>
<evidence type="ECO:0000313" key="8">
    <source>
        <dbReference type="EMBL" id="MER5172937.1"/>
    </source>
</evidence>
<dbReference type="EMBL" id="JAYWLC010000013">
    <property type="protein sequence ID" value="MER5172937.1"/>
    <property type="molecule type" value="Genomic_DNA"/>
</dbReference>
<feature type="domain" description="Glucose-methanol-choline oxidoreductase C-terminal" evidence="7">
    <location>
        <begin position="415"/>
        <end position="529"/>
    </location>
</feature>
<name>A0ABV1SJ62_9RHOB</name>
<comment type="caution">
    <text evidence="8">The sequence shown here is derived from an EMBL/GenBank/DDBJ whole genome shotgun (WGS) entry which is preliminary data.</text>
</comment>
<dbReference type="SUPFAM" id="SSF54373">
    <property type="entry name" value="FAD-linked reductases, C-terminal domain"/>
    <property type="match status" value="1"/>
</dbReference>
<dbReference type="InterPro" id="IPR007867">
    <property type="entry name" value="GMC_OxRtase_C"/>
</dbReference>
<evidence type="ECO:0000256" key="2">
    <source>
        <dbReference type="ARBA" id="ARBA00010790"/>
    </source>
</evidence>
<feature type="domain" description="Glucose-methanol-choline oxidoreductase N-terminal" evidence="6">
    <location>
        <begin position="190"/>
        <end position="325"/>
    </location>
</feature>
<organism evidence="8 9">
    <name type="scientific">Thioclava kandeliae</name>
    <dbReference type="NCBI Taxonomy" id="3070818"/>
    <lineage>
        <taxon>Bacteria</taxon>
        <taxon>Pseudomonadati</taxon>
        <taxon>Pseudomonadota</taxon>
        <taxon>Alphaproteobacteria</taxon>
        <taxon>Rhodobacterales</taxon>
        <taxon>Paracoccaceae</taxon>
        <taxon>Thioclava</taxon>
    </lineage>
</organism>
<dbReference type="Gene3D" id="3.50.50.60">
    <property type="entry name" value="FAD/NAD(P)-binding domain"/>
    <property type="match status" value="2"/>
</dbReference>
<dbReference type="RefSeq" id="WP_339115131.1">
    <property type="nucleotide sequence ID" value="NZ_JAYWLC010000013.1"/>
</dbReference>
<evidence type="ECO:0000259" key="7">
    <source>
        <dbReference type="Pfam" id="PF05199"/>
    </source>
</evidence>
<evidence type="ECO:0000259" key="6">
    <source>
        <dbReference type="Pfam" id="PF00732"/>
    </source>
</evidence>
<reference evidence="8 9" key="1">
    <citation type="submission" date="2024-06" db="EMBL/GenBank/DDBJ databases">
        <title>Thioclava kandeliae sp. nov. from a rhizosphere soil sample of Kandelia candel in a mangrove.</title>
        <authorList>
            <person name="Mu T."/>
        </authorList>
    </citation>
    <scope>NUCLEOTIDE SEQUENCE [LARGE SCALE GENOMIC DNA]</scope>
    <source>
        <strain evidence="8 9">CPCC 100088</strain>
    </source>
</reference>
<evidence type="ECO:0000256" key="1">
    <source>
        <dbReference type="ARBA" id="ARBA00001974"/>
    </source>
</evidence>
<comment type="cofactor">
    <cofactor evidence="1">
        <name>FAD</name>
        <dbReference type="ChEBI" id="CHEBI:57692"/>
    </cofactor>
</comment>
<dbReference type="Proteomes" id="UP001438953">
    <property type="component" value="Unassembled WGS sequence"/>
</dbReference>
<dbReference type="Pfam" id="PF05199">
    <property type="entry name" value="GMC_oxred_C"/>
    <property type="match status" value="1"/>
</dbReference>
<evidence type="ECO:0000256" key="5">
    <source>
        <dbReference type="ARBA" id="ARBA00023002"/>
    </source>
</evidence>
<dbReference type="Pfam" id="PF00732">
    <property type="entry name" value="GMC_oxred_N"/>
    <property type="match status" value="1"/>
</dbReference>
<comment type="similarity">
    <text evidence="2">Belongs to the GMC oxidoreductase family.</text>
</comment>
<dbReference type="PANTHER" id="PTHR42784">
    <property type="entry name" value="PYRANOSE 2-OXIDASE"/>
    <property type="match status" value="1"/>
</dbReference>
<sequence>MSQDTLSADVVIAGAGICGGLLALDLTRAGLSVIVLDAGPRYDRDQIVQNWRYMPPANKAGFDYATPYPTVPWAPHTNFFPDNNYLKTTGPDATAYKQGIIKGVGGTTWHWAASSWRYLPSDFEMQSRYGVGRDFALSYDEIEPYYYKAEVEMGVMGPNGQEITPSAPRAQPWPMTSMPYGYGDRRFTEVVAPLGYDNTPVPQGRNSEPYDGRPQCCGNNNCMPICPIGAMYNGIYSIEKAEALGAKVIPNAVVYRIDTDAKNDITAFHFYDPDKNSTKVTAKRFVIAANGIETPKLLLIAANDKNPNGIANSSDQVGRNMMDHPGISMSFVAAEPVWAGQGSVQMSSITNFRDGDWRGEHSAIQIGYNNTAQTSKAGMKALATGKVGRALDEEIRRRSACGVDIYVNHETLADPDNRLTLSKDRKDSLGLPMPDVYYDVGEYVRRAAVTSREHLHTIAEAFGATEIEMSDHFTPNNHICGGTIMGHDPRDSVTDSWCRTHDHQNLFLATGGTMAAAGTVNATLTMAALSLRAAQAIREDLSAG</sequence>
<keyword evidence="3" id="KW-0285">Flavoprotein</keyword>
<dbReference type="InterPro" id="IPR000172">
    <property type="entry name" value="GMC_OxRdtase_N"/>
</dbReference>
<evidence type="ECO:0000256" key="4">
    <source>
        <dbReference type="ARBA" id="ARBA00022827"/>
    </source>
</evidence>
<evidence type="ECO:0000256" key="3">
    <source>
        <dbReference type="ARBA" id="ARBA00022630"/>
    </source>
</evidence>
<evidence type="ECO:0000313" key="9">
    <source>
        <dbReference type="Proteomes" id="UP001438953"/>
    </source>
</evidence>
<keyword evidence="5" id="KW-0560">Oxidoreductase</keyword>